<dbReference type="GO" id="GO:0000160">
    <property type="term" value="P:phosphorelay signal transduction system"/>
    <property type="evidence" value="ECO:0007669"/>
    <property type="project" value="UniProtKB-KW"/>
</dbReference>
<keyword evidence="3" id="KW-0808">Transferase</keyword>
<evidence type="ECO:0000313" key="8">
    <source>
        <dbReference type="Proteomes" id="UP000253868"/>
    </source>
</evidence>
<dbReference type="Proteomes" id="UP000253868">
    <property type="component" value="Chromosome"/>
</dbReference>
<organism evidence="7 8">
    <name type="scientific">Streptomyces paludis</name>
    <dbReference type="NCBI Taxonomy" id="2282738"/>
    <lineage>
        <taxon>Bacteria</taxon>
        <taxon>Bacillati</taxon>
        <taxon>Actinomycetota</taxon>
        <taxon>Actinomycetes</taxon>
        <taxon>Kitasatosporales</taxon>
        <taxon>Streptomycetaceae</taxon>
        <taxon>Streptomyces</taxon>
    </lineage>
</organism>
<dbReference type="EC" id="2.7.13.3" evidence="2"/>
<dbReference type="KEGG" id="spad:DVK44_31270"/>
<sequence length="186" mass="18763">MAGSMLLLSLPALPFMLAYDGVRRGLGRPAVALPSLLRAVRPAPLPAPAATRTPTAPDGQLTAAVRALADACPLEVSLDVVGDIDGDDTARDGGEAAHVIRTAVEEALTNAAQHSGSGHVSVCIEHTGGGGLRAMVWDDGIGGADPDRGTGLRRIGVLVTALGGVMALTSPPGGPTMVAVELPRAW</sequence>
<dbReference type="EMBL" id="CP031194">
    <property type="protein sequence ID" value="AXG81449.1"/>
    <property type="molecule type" value="Genomic_DNA"/>
</dbReference>
<evidence type="ECO:0000313" key="7">
    <source>
        <dbReference type="EMBL" id="AXG81449.1"/>
    </source>
</evidence>
<dbReference type="SUPFAM" id="SSF55874">
    <property type="entry name" value="ATPase domain of HSP90 chaperone/DNA topoisomerase II/histidine kinase"/>
    <property type="match status" value="1"/>
</dbReference>
<keyword evidence="5" id="KW-0902">Two-component regulatory system</keyword>
<dbReference type="Pfam" id="PF13581">
    <property type="entry name" value="HATPase_c_2"/>
    <property type="match status" value="1"/>
</dbReference>
<protein>
    <recommendedName>
        <fullName evidence="2">histidine kinase</fullName>
        <ecNumber evidence="2">2.7.13.3</ecNumber>
    </recommendedName>
</protein>
<accession>A0A345HXM5</accession>
<name>A0A345HXM5_9ACTN</name>
<evidence type="ECO:0000259" key="6">
    <source>
        <dbReference type="Pfam" id="PF13581"/>
    </source>
</evidence>
<dbReference type="AlphaFoldDB" id="A0A345HXM5"/>
<feature type="domain" description="Histidine kinase/HSP90-like ATPase" evidence="6">
    <location>
        <begin position="95"/>
        <end position="147"/>
    </location>
</feature>
<comment type="catalytic activity">
    <reaction evidence="1">
        <text>ATP + protein L-histidine = ADP + protein N-phospho-L-histidine.</text>
        <dbReference type="EC" id="2.7.13.3"/>
    </reaction>
</comment>
<dbReference type="InterPro" id="IPR036890">
    <property type="entry name" value="HATPase_C_sf"/>
</dbReference>
<dbReference type="InterPro" id="IPR050482">
    <property type="entry name" value="Sensor_HK_TwoCompSys"/>
</dbReference>
<dbReference type="OrthoDB" id="5242012at2"/>
<reference evidence="8" key="1">
    <citation type="submission" date="2018-07" db="EMBL/GenBank/DDBJ databases">
        <authorList>
            <person name="Zhao J."/>
        </authorList>
    </citation>
    <scope>NUCLEOTIDE SEQUENCE [LARGE SCALE GENOMIC DNA]</scope>
    <source>
        <strain evidence="8">GSSD-12</strain>
    </source>
</reference>
<dbReference type="PANTHER" id="PTHR24421:SF10">
    <property type="entry name" value="NITRATE_NITRITE SENSOR PROTEIN NARQ"/>
    <property type="match status" value="1"/>
</dbReference>
<evidence type="ECO:0000256" key="3">
    <source>
        <dbReference type="ARBA" id="ARBA00022679"/>
    </source>
</evidence>
<evidence type="ECO:0000256" key="1">
    <source>
        <dbReference type="ARBA" id="ARBA00000085"/>
    </source>
</evidence>
<dbReference type="RefSeq" id="WP_114663990.1">
    <property type="nucleotide sequence ID" value="NZ_CP031194.1"/>
</dbReference>
<proteinExistence type="predicted"/>
<dbReference type="PANTHER" id="PTHR24421">
    <property type="entry name" value="NITRATE/NITRITE SENSOR PROTEIN NARX-RELATED"/>
    <property type="match status" value="1"/>
</dbReference>
<dbReference type="InterPro" id="IPR003594">
    <property type="entry name" value="HATPase_dom"/>
</dbReference>
<dbReference type="Gene3D" id="3.30.565.10">
    <property type="entry name" value="Histidine kinase-like ATPase, C-terminal domain"/>
    <property type="match status" value="1"/>
</dbReference>
<evidence type="ECO:0000256" key="4">
    <source>
        <dbReference type="ARBA" id="ARBA00022777"/>
    </source>
</evidence>
<evidence type="ECO:0000256" key="5">
    <source>
        <dbReference type="ARBA" id="ARBA00023012"/>
    </source>
</evidence>
<dbReference type="GO" id="GO:0004673">
    <property type="term" value="F:protein histidine kinase activity"/>
    <property type="evidence" value="ECO:0007669"/>
    <property type="project" value="UniProtKB-EC"/>
</dbReference>
<gene>
    <name evidence="7" type="ORF">DVK44_31270</name>
</gene>
<keyword evidence="4" id="KW-0418">Kinase</keyword>
<evidence type="ECO:0000256" key="2">
    <source>
        <dbReference type="ARBA" id="ARBA00012438"/>
    </source>
</evidence>
<keyword evidence="8" id="KW-1185">Reference proteome</keyword>